<dbReference type="Proteomes" id="UP000260793">
    <property type="component" value="Unassembled WGS sequence"/>
</dbReference>
<dbReference type="GO" id="GO:0008926">
    <property type="term" value="F:mannitol-1-phosphate 5-dehydrogenase activity"/>
    <property type="evidence" value="ECO:0007669"/>
    <property type="project" value="UniProtKB-EC"/>
</dbReference>
<dbReference type="Gene3D" id="1.10.1040.10">
    <property type="entry name" value="N-(1-d-carboxylethyl)-l-norvaline Dehydrogenase, domain 2"/>
    <property type="match status" value="1"/>
</dbReference>
<evidence type="ECO:0000313" key="5">
    <source>
        <dbReference type="EMBL" id="RGK39821.1"/>
    </source>
</evidence>
<dbReference type="RefSeq" id="WP_117688146.1">
    <property type="nucleotide sequence ID" value="NZ_CATWTA010000006.1"/>
</dbReference>
<gene>
    <name evidence="6" type="ORF">DW672_05875</name>
    <name evidence="5" type="ORF">DXD17_07470</name>
</gene>
<dbReference type="Gene3D" id="3.40.50.720">
    <property type="entry name" value="NAD(P)-binding Rossmann-like Domain"/>
    <property type="match status" value="1"/>
</dbReference>
<protein>
    <submittedName>
        <fullName evidence="5">Mannitol dehydrogenase family protein</fullName>
    </submittedName>
</protein>
<dbReference type="InterPro" id="IPR036291">
    <property type="entry name" value="NAD(P)-bd_dom_sf"/>
</dbReference>
<proteinExistence type="predicted"/>
<dbReference type="PANTHER" id="PTHR43362">
    <property type="entry name" value="MANNITOL DEHYDROGENASE DSF1-RELATED"/>
    <property type="match status" value="1"/>
</dbReference>
<reference evidence="7 8" key="1">
    <citation type="submission" date="2018-08" db="EMBL/GenBank/DDBJ databases">
        <title>A genome reference for cultivated species of the human gut microbiota.</title>
        <authorList>
            <person name="Zou Y."/>
            <person name="Xue W."/>
            <person name="Luo G."/>
        </authorList>
    </citation>
    <scope>NUCLEOTIDE SEQUENCE [LARGE SCALE GENOMIC DNA]</scope>
    <source>
        <strain evidence="6 8">AM25-1LB</strain>
        <strain evidence="5 7">TF11-7</strain>
    </source>
</reference>
<dbReference type="PANTHER" id="PTHR43362:SF1">
    <property type="entry name" value="MANNITOL DEHYDROGENASE 2-RELATED"/>
    <property type="match status" value="1"/>
</dbReference>
<dbReference type="InterPro" id="IPR008927">
    <property type="entry name" value="6-PGluconate_DH-like_C_sf"/>
</dbReference>
<dbReference type="InterPro" id="IPR013328">
    <property type="entry name" value="6PGD_dom2"/>
</dbReference>
<evidence type="ECO:0000313" key="7">
    <source>
        <dbReference type="Proteomes" id="UP000260793"/>
    </source>
</evidence>
<evidence type="ECO:0000313" key="8">
    <source>
        <dbReference type="Proteomes" id="UP000284902"/>
    </source>
</evidence>
<accession>A0A3E4LQP3</accession>
<dbReference type="AlphaFoldDB" id="A0A3E4LQP3"/>
<evidence type="ECO:0000256" key="1">
    <source>
        <dbReference type="ARBA" id="ARBA00023002"/>
    </source>
</evidence>
<evidence type="ECO:0000259" key="4">
    <source>
        <dbReference type="Pfam" id="PF08125"/>
    </source>
</evidence>
<dbReference type="InterPro" id="IPR050988">
    <property type="entry name" value="Mannitol_DH/Oxidoreductase"/>
</dbReference>
<organism evidence="5 7">
    <name type="scientific">[Ruminococcus] lactaris</name>
    <dbReference type="NCBI Taxonomy" id="46228"/>
    <lineage>
        <taxon>Bacteria</taxon>
        <taxon>Bacillati</taxon>
        <taxon>Bacillota</taxon>
        <taxon>Clostridia</taxon>
        <taxon>Lachnospirales</taxon>
        <taxon>Lachnospiraceae</taxon>
        <taxon>Mediterraneibacter</taxon>
    </lineage>
</organism>
<evidence type="ECO:0000313" key="6">
    <source>
        <dbReference type="EMBL" id="RHF61375.1"/>
    </source>
</evidence>
<keyword evidence="1" id="KW-0560">Oxidoreductase</keyword>
<evidence type="ECO:0000259" key="3">
    <source>
        <dbReference type="Pfam" id="PF01232"/>
    </source>
</evidence>
<dbReference type="InterPro" id="IPR013131">
    <property type="entry name" value="Mannitol_DH_N"/>
</dbReference>
<dbReference type="Pfam" id="PF08125">
    <property type="entry name" value="Mannitol_dh_C"/>
    <property type="match status" value="1"/>
</dbReference>
<sequence>MKLTLEGIKDCELWNKAGITLPGYDVEKVSQKAKEEPKWVHFGIGNIFRIFIGGIADGLLEEGVLDRAITCVETFDYDVVDKIYDPYDNLGLSVILHGDGTREYKVLGSLAEAVKAQSADPKQWNRLKKIFASKSLQLVSFTITEKGYALQKADGSWFPFVENDIKNGPDQVTGAMAVLVAMLLERYKAGKYPLALVSMDNCSQNGAKLRESVLMMAEEWRKAGFVDTDFIDYISDENVIAFPWTMIDKITPRPSEQIAADLEALGVEDMQPVITSKQTYIAPFVNAEKPQYLVIEDSFPNGRPALEKGFGVYLADRNTVNLSERMKVTVCLNPVHSATGPLGVVLGYDLFAHMLNTNEDMMKMARMVAYDEGLPVVADPGILSPQEFVDELFHDRFPNEYLGDTNLRLAVDVSQMVGIRFGETVKAYVAKYGDASKLTAIPLGIAGWLRYMLAVDDEGKKYELAPDPMNEELQEQLGDIVVGKPETFTDQLKPILSNERIFFTDLYKDGIGEKIEEMFREMIAGSGAVKTTIHKYVC</sequence>
<name>A0A3E4LQP3_9FIRM</name>
<comment type="caution">
    <text evidence="5">The sequence shown here is derived from an EMBL/GenBank/DDBJ whole genome shotgun (WGS) entry which is preliminary data.</text>
</comment>
<dbReference type="Pfam" id="PF01232">
    <property type="entry name" value="Mannitol_dh"/>
    <property type="match status" value="1"/>
</dbReference>
<comment type="catalytic activity">
    <reaction evidence="2">
        <text>D-mannitol 1-phosphate + NAD(+) = beta-D-fructose 6-phosphate + NADH + H(+)</text>
        <dbReference type="Rhea" id="RHEA:19661"/>
        <dbReference type="ChEBI" id="CHEBI:15378"/>
        <dbReference type="ChEBI" id="CHEBI:57540"/>
        <dbReference type="ChEBI" id="CHEBI:57634"/>
        <dbReference type="ChEBI" id="CHEBI:57945"/>
        <dbReference type="ChEBI" id="CHEBI:61381"/>
        <dbReference type="EC" id="1.1.1.17"/>
    </reaction>
</comment>
<dbReference type="EMBL" id="QRHG01000011">
    <property type="protein sequence ID" value="RHF61375.1"/>
    <property type="molecule type" value="Genomic_DNA"/>
</dbReference>
<dbReference type="SUPFAM" id="SSF51735">
    <property type="entry name" value="NAD(P)-binding Rossmann-fold domains"/>
    <property type="match status" value="1"/>
</dbReference>
<dbReference type="InterPro" id="IPR013118">
    <property type="entry name" value="Mannitol_DH_C"/>
</dbReference>
<evidence type="ECO:0000256" key="2">
    <source>
        <dbReference type="ARBA" id="ARBA00048615"/>
    </source>
</evidence>
<feature type="domain" description="Mannitol dehydrogenase C-terminal" evidence="4">
    <location>
        <begin position="324"/>
        <end position="517"/>
    </location>
</feature>
<dbReference type="Proteomes" id="UP000284902">
    <property type="component" value="Unassembled WGS sequence"/>
</dbReference>
<dbReference type="SUPFAM" id="SSF48179">
    <property type="entry name" value="6-phosphogluconate dehydrogenase C-terminal domain-like"/>
    <property type="match status" value="1"/>
</dbReference>
<dbReference type="EMBL" id="QSQN01000017">
    <property type="protein sequence ID" value="RGK39821.1"/>
    <property type="molecule type" value="Genomic_DNA"/>
</dbReference>
<feature type="domain" description="Mannitol dehydrogenase N-terminal" evidence="3">
    <location>
        <begin position="38"/>
        <end position="308"/>
    </location>
</feature>